<proteinExistence type="predicted"/>
<organism evidence="2 3">
    <name type="scientific">Nocardiopsis mwathae</name>
    <dbReference type="NCBI Taxonomy" id="1472723"/>
    <lineage>
        <taxon>Bacteria</taxon>
        <taxon>Bacillati</taxon>
        <taxon>Actinomycetota</taxon>
        <taxon>Actinomycetes</taxon>
        <taxon>Streptosporangiales</taxon>
        <taxon>Nocardiopsidaceae</taxon>
        <taxon>Nocardiopsis</taxon>
    </lineage>
</organism>
<dbReference type="InterPro" id="IPR023201">
    <property type="entry name" value="SecY_dom_sf"/>
</dbReference>
<feature type="signal peptide" evidence="1">
    <location>
        <begin position="1"/>
        <end position="17"/>
    </location>
</feature>
<dbReference type="SUPFAM" id="SSF103491">
    <property type="entry name" value="Preprotein translocase SecY subunit"/>
    <property type="match status" value="1"/>
</dbReference>
<sequence length="57" mass="6121">YLGLIALLPMIALGASGATQNFPFGGTSILIMVGVGLDTVKQIESHLQQRNYEGFLR</sequence>
<evidence type="ECO:0000313" key="2">
    <source>
        <dbReference type="EMBL" id="MBB6169941.1"/>
    </source>
</evidence>
<feature type="chain" id="PRO_5038977591" evidence="1">
    <location>
        <begin position="18"/>
        <end position="57"/>
    </location>
</feature>
<feature type="non-terminal residue" evidence="2">
    <location>
        <position position="1"/>
    </location>
</feature>
<evidence type="ECO:0000256" key="1">
    <source>
        <dbReference type="SAM" id="SignalP"/>
    </source>
</evidence>
<evidence type="ECO:0000313" key="3">
    <source>
        <dbReference type="Proteomes" id="UP000546642"/>
    </source>
</evidence>
<protein>
    <submittedName>
        <fullName evidence="2">Preprotein translocase subunit SecY</fullName>
    </submittedName>
</protein>
<dbReference type="EMBL" id="JACHDS010000001">
    <property type="protein sequence ID" value="MBB6169941.1"/>
    <property type="molecule type" value="Genomic_DNA"/>
</dbReference>
<dbReference type="AlphaFoldDB" id="A0A7X0D3N9"/>
<name>A0A7X0D3N9_9ACTN</name>
<reference evidence="2 3" key="1">
    <citation type="submission" date="2020-08" db="EMBL/GenBank/DDBJ databases">
        <title>Sequencing the genomes of 1000 actinobacteria strains.</title>
        <authorList>
            <person name="Klenk H.-P."/>
        </authorList>
    </citation>
    <scope>NUCLEOTIDE SEQUENCE [LARGE SCALE GENOMIC DNA]</scope>
    <source>
        <strain evidence="2 3">DSM 46659</strain>
    </source>
</reference>
<dbReference type="Proteomes" id="UP000546642">
    <property type="component" value="Unassembled WGS sequence"/>
</dbReference>
<keyword evidence="1" id="KW-0732">Signal</keyword>
<dbReference type="Gene3D" id="1.10.3370.10">
    <property type="entry name" value="SecY subunit domain"/>
    <property type="match status" value="1"/>
</dbReference>
<comment type="caution">
    <text evidence="2">The sequence shown here is derived from an EMBL/GenBank/DDBJ whole genome shotgun (WGS) entry which is preliminary data.</text>
</comment>
<accession>A0A7X0D3N9</accession>
<gene>
    <name evidence="2" type="ORF">HNR23_000001</name>
</gene>
<keyword evidence="3" id="KW-1185">Reference proteome</keyword>